<dbReference type="Proteomes" id="UP000289238">
    <property type="component" value="Unassembled WGS sequence"/>
</dbReference>
<dbReference type="SMART" id="SM00850">
    <property type="entry name" value="LytTR"/>
    <property type="match status" value="1"/>
</dbReference>
<evidence type="ECO:0000313" key="3">
    <source>
        <dbReference type="Proteomes" id="UP000289238"/>
    </source>
</evidence>
<reference evidence="2 3" key="1">
    <citation type="submission" date="2018-07" db="EMBL/GenBank/DDBJ databases">
        <title>Leeuwenhoekiella genomics.</title>
        <authorList>
            <person name="Tahon G."/>
            <person name="Willems A."/>
        </authorList>
    </citation>
    <scope>NUCLEOTIDE SEQUENCE [LARGE SCALE GENOMIC DNA]</scope>
    <source>
        <strain evidence="2 3">LMG 22550</strain>
    </source>
</reference>
<dbReference type="PANTHER" id="PTHR37299">
    <property type="entry name" value="TRANSCRIPTIONAL REGULATOR-RELATED"/>
    <property type="match status" value="1"/>
</dbReference>
<keyword evidence="2" id="KW-0238">DNA-binding</keyword>
<dbReference type="PROSITE" id="PS50930">
    <property type="entry name" value="HTH_LYTTR"/>
    <property type="match status" value="1"/>
</dbReference>
<comment type="caution">
    <text evidence="2">The sequence shown here is derived from an EMBL/GenBank/DDBJ whole genome shotgun (WGS) entry which is preliminary data.</text>
</comment>
<name>A0A4Q0PA54_9FLAO</name>
<evidence type="ECO:0000313" key="2">
    <source>
        <dbReference type="EMBL" id="RXG22739.1"/>
    </source>
</evidence>
<dbReference type="PANTHER" id="PTHR37299:SF1">
    <property type="entry name" value="STAGE 0 SPORULATION PROTEIN A HOMOLOG"/>
    <property type="match status" value="1"/>
</dbReference>
<sequence length="141" mass="16642">MKELEIRKCLLRFERIIKNEKTRSNIICLKSYSDYRFLKINEILFLKADNNTTDIFLKKEKEVTAFKSLGYFERKLPKCFFRIHNSYIINATAVRRINYNKSLLFFEDGVNSFSVPFSRTYKNSVDDLKDILGKGDISLSS</sequence>
<organism evidence="2 3">
    <name type="scientific">Leeuwenhoekiella aequorea</name>
    <dbReference type="NCBI Taxonomy" id="283736"/>
    <lineage>
        <taxon>Bacteria</taxon>
        <taxon>Pseudomonadati</taxon>
        <taxon>Bacteroidota</taxon>
        <taxon>Flavobacteriia</taxon>
        <taxon>Flavobacteriales</taxon>
        <taxon>Flavobacteriaceae</taxon>
        <taxon>Leeuwenhoekiella</taxon>
    </lineage>
</organism>
<dbReference type="GO" id="GO:0000156">
    <property type="term" value="F:phosphorelay response regulator activity"/>
    <property type="evidence" value="ECO:0007669"/>
    <property type="project" value="InterPro"/>
</dbReference>
<dbReference type="GO" id="GO:0003677">
    <property type="term" value="F:DNA binding"/>
    <property type="evidence" value="ECO:0007669"/>
    <property type="project" value="UniProtKB-KW"/>
</dbReference>
<dbReference type="OrthoDB" id="2168082at2"/>
<dbReference type="Pfam" id="PF04397">
    <property type="entry name" value="LytTR"/>
    <property type="match status" value="1"/>
</dbReference>
<keyword evidence="3" id="KW-1185">Reference proteome</keyword>
<dbReference type="Gene3D" id="2.40.50.1020">
    <property type="entry name" value="LytTr DNA-binding domain"/>
    <property type="match status" value="1"/>
</dbReference>
<gene>
    <name evidence="2" type="ORF">DSM00_1842</name>
</gene>
<proteinExistence type="predicted"/>
<dbReference type="RefSeq" id="WP_128757714.1">
    <property type="nucleotide sequence ID" value="NZ_QOVM01000003.1"/>
</dbReference>
<protein>
    <submittedName>
        <fullName evidence="2">LytTr DNA-binding domain-containing protein</fullName>
    </submittedName>
</protein>
<feature type="domain" description="HTH LytTR-type" evidence="1">
    <location>
        <begin position="27"/>
        <end position="134"/>
    </location>
</feature>
<dbReference type="InterPro" id="IPR046947">
    <property type="entry name" value="LytR-like"/>
</dbReference>
<dbReference type="InterPro" id="IPR007492">
    <property type="entry name" value="LytTR_DNA-bd_dom"/>
</dbReference>
<dbReference type="EMBL" id="QOVM01000003">
    <property type="protein sequence ID" value="RXG22739.1"/>
    <property type="molecule type" value="Genomic_DNA"/>
</dbReference>
<dbReference type="AlphaFoldDB" id="A0A4Q0PA54"/>
<accession>A0A4Q0PA54</accession>
<evidence type="ECO:0000259" key="1">
    <source>
        <dbReference type="PROSITE" id="PS50930"/>
    </source>
</evidence>